<dbReference type="CDD" id="cd06127">
    <property type="entry name" value="DEDDh"/>
    <property type="match status" value="1"/>
</dbReference>
<dbReference type="Gene3D" id="3.30.420.10">
    <property type="entry name" value="Ribonuclease H-like superfamily/Ribonuclease H"/>
    <property type="match status" value="1"/>
</dbReference>
<reference evidence="2 3" key="1">
    <citation type="submission" date="2020-03" db="EMBL/GenBank/DDBJ databases">
        <title>Genomic Encyclopedia of Type Strains, Phase IV (KMG-IV): sequencing the most valuable type-strain genomes for metagenomic binning, comparative biology and taxonomic classification.</title>
        <authorList>
            <person name="Goeker M."/>
        </authorList>
    </citation>
    <scope>NUCLEOTIDE SEQUENCE [LARGE SCALE GENOMIC DNA]</scope>
    <source>
        <strain evidence="2 3">DSM 5718</strain>
    </source>
</reference>
<protein>
    <submittedName>
        <fullName evidence="2">DNA polymerase-3 subunit epsilon</fullName>
        <ecNumber evidence="2">2.7.7.7</ecNumber>
    </submittedName>
</protein>
<comment type="caution">
    <text evidence="2">The sequence shown here is derived from an EMBL/GenBank/DDBJ whole genome shotgun (WGS) entry which is preliminary data.</text>
</comment>
<accession>A0A846MRP2</accession>
<keyword evidence="2" id="KW-0808">Transferase</keyword>
<dbReference type="Pfam" id="PF20600">
    <property type="entry name" value="ExoX-like_C"/>
    <property type="match status" value="1"/>
</dbReference>
<dbReference type="InterPro" id="IPR013520">
    <property type="entry name" value="Ribonucl_H"/>
</dbReference>
<dbReference type="SUPFAM" id="SSF53098">
    <property type="entry name" value="Ribonuclease H-like"/>
    <property type="match status" value="1"/>
</dbReference>
<dbReference type="GO" id="GO:0008408">
    <property type="term" value="F:3'-5' exonuclease activity"/>
    <property type="evidence" value="ECO:0007669"/>
    <property type="project" value="TreeGrafter"/>
</dbReference>
<dbReference type="PANTHER" id="PTHR30231">
    <property type="entry name" value="DNA POLYMERASE III SUBUNIT EPSILON"/>
    <property type="match status" value="1"/>
</dbReference>
<keyword evidence="2" id="KW-0548">Nucleotidyltransferase</keyword>
<evidence type="ECO:0000313" key="3">
    <source>
        <dbReference type="Proteomes" id="UP000537126"/>
    </source>
</evidence>
<dbReference type="PANTHER" id="PTHR30231:SF41">
    <property type="entry name" value="DNA POLYMERASE III SUBUNIT EPSILON"/>
    <property type="match status" value="1"/>
</dbReference>
<dbReference type="GO" id="GO:0003887">
    <property type="term" value="F:DNA-directed DNA polymerase activity"/>
    <property type="evidence" value="ECO:0007669"/>
    <property type="project" value="UniProtKB-EC"/>
</dbReference>
<organism evidence="2 3">
    <name type="scientific">Thermonema lapsum</name>
    <dbReference type="NCBI Taxonomy" id="28195"/>
    <lineage>
        <taxon>Bacteria</taxon>
        <taxon>Pseudomonadati</taxon>
        <taxon>Bacteroidota</taxon>
        <taxon>Cytophagia</taxon>
        <taxon>Cytophagales</taxon>
        <taxon>Thermonemataceae</taxon>
        <taxon>Thermonema</taxon>
    </lineage>
</organism>
<keyword evidence="3" id="KW-1185">Reference proteome</keyword>
<dbReference type="GO" id="GO:0003676">
    <property type="term" value="F:nucleic acid binding"/>
    <property type="evidence" value="ECO:0007669"/>
    <property type="project" value="InterPro"/>
</dbReference>
<name>A0A846MRP2_9BACT</name>
<sequence>MYQLLTFEPIAMLHLKLKKPLVFFDLETTGLDIVRDRIIEYAFVKVHPNGKEETMSGRLNPEMPIPIESSMVHGIYNEDVAHMPTFKQIAKNLAQFLEGCDLAGFNIVHFDIPILVEEFLRAGVEFSLNNRHVVDAQRIFHLMEPRTLSAAYRFYCGEELEDAHSAEADARATLAVLNAQVRRYEGKKIKDKNGKEFVPVKNDIKSLHDLSNTQRIDLAGRFAYNDKGEEVFNFGKYKGKAIVEVLKKDPGYYSWFMEADFPLESKQKLTEIKLRAGMNGKL</sequence>
<feature type="domain" description="Exonuclease" evidence="1">
    <location>
        <begin position="20"/>
        <end position="186"/>
    </location>
</feature>
<dbReference type="InterPro" id="IPR046768">
    <property type="entry name" value="ExoX-like_C"/>
</dbReference>
<dbReference type="EC" id="2.7.7.7" evidence="2"/>
<evidence type="ECO:0000259" key="1">
    <source>
        <dbReference type="SMART" id="SM00479"/>
    </source>
</evidence>
<dbReference type="SMART" id="SM00479">
    <property type="entry name" value="EXOIII"/>
    <property type="match status" value="1"/>
</dbReference>
<dbReference type="InterPro" id="IPR012337">
    <property type="entry name" value="RNaseH-like_sf"/>
</dbReference>
<dbReference type="GO" id="GO:0005829">
    <property type="term" value="C:cytosol"/>
    <property type="evidence" value="ECO:0007669"/>
    <property type="project" value="TreeGrafter"/>
</dbReference>
<dbReference type="GO" id="GO:0045004">
    <property type="term" value="P:DNA replication proofreading"/>
    <property type="evidence" value="ECO:0007669"/>
    <property type="project" value="TreeGrafter"/>
</dbReference>
<gene>
    <name evidence="2" type="ORF">FHS56_001767</name>
</gene>
<dbReference type="EMBL" id="JAASRN010000002">
    <property type="protein sequence ID" value="NIK74254.1"/>
    <property type="molecule type" value="Genomic_DNA"/>
</dbReference>
<dbReference type="AlphaFoldDB" id="A0A846MRP2"/>
<evidence type="ECO:0000313" key="2">
    <source>
        <dbReference type="EMBL" id="NIK74254.1"/>
    </source>
</evidence>
<proteinExistence type="predicted"/>
<dbReference type="Pfam" id="PF00929">
    <property type="entry name" value="RNase_T"/>
    <property type="match status" value="1"/>
</dbReference>
<dbReference type="InterPro" id="IPR036397">
    <property type="entry name" value="RNaseH_sf"/>
</dbReference>
<dbReference type="Proteomes" id="UP000537126">
    <property type="component" value="Unassembled WGS sequence"/>
</dbReference>